<dbReference type="EnsemblPlants" id="ONIVA04G12910.1">
    <property type="protein sequence ID" value="ONIVA04G12910.1"/>
    <property type="gene ID" value="ONIVA04G12910"/>
</dbReference>
<reference evidence="2" key="1">
    <citation type="submission" date="2015-04" db="UniProtKB">
        <authorList>
            <consortium name="EnsemblPlants"/>
        </authorList>
    </citation>
    <scope>IDENTIFICATION</scope>
    <source>
        <strain evidence="2">SL10</strain>
    </source>
</reference>
<feature type="region of interest" description="Disordered" evidence="1">
    <location>
        <begin position="1"/>
        <end position="24"/>
    </location>
</feature>
<dbReference type="HOGENOM" id="CLU_1790023_0_0_1"/>
<evidence type="ECO:0000313" key="2">
    <source>
        <dbReference type="EnsemblPlants" id="ONIVA04G12910.1"/>
    </source>
</evidence>
<organism evidence="2">
    <name type="scientific">Oryza nivara</name>
    <name type="common">Indian wild rice</name>
    <name type="synonym">Oryza sativa f. spontanea</name>
    <dbReference type="NCBI Taxonomy" id="4536"/>
    <lineage>
        <taxon>Eukaryota</taxon>
        <taxon>Viridiplantae</taxon>
        <taxon>Streptophyta</taxon>
        <taxon>Embryophyta</taxon>
        <taxon>Tracheophyta</taxon>
        <taxon>Spermatophyta</taxon>
        <taxon>Magnoliopsida</taxon>
        <taxon>Liliopsida</taxon>
        <taxon>Poales</taxon>
        <taxon>Poaceae</taxon>
        <taxon>BOP clade</taxon>
        <taxon>Oryzoideae</taxon>
        <taxon>Oryzeae</taxon>
        <taxon>Oryzinae</taxon>
        <taxon>Oryza</taxon>
    </lineage>
</organism>
<accession>A0A0E0H1N0</accession>
<sequence length="145" mass="15017">MEQASVTLARESGGGEGGGVSLRSGARRAGSRSLRAEAEAGAEEAVCFAAFLVASLVREKGRSTGLRVEYVWNAGVRGEGEKSVGGLVACAGGAGRDGGVGWMDDGGITWRAWLAGRLRSAAARASHATDRQRPSCFFALLFLNE</sequence>
<evidence type="ECO:0000256" key="1">
    <source>
        <dbReference type="SAM" id="MobiDB-lite"/>
    </source>
</evidence>
<protein>
    <submittedName>
        <fullName evidence="2">Uncharacterized protein</fullName>
    </submittedName>
</protein>
<name>A0A0E0H1N0_ORYNI</name>
<proteinExistence type="predicted"/>
<dbReference type="Gramene" id="ONIVA04G12910.1">
    <property type="protein sequence ID" value="ONIVA04G12910.1"/>
    <property type="gene ID" value="ONIVA04G12910"/>
</dbReference>
<reference evidence="2" key="2">
    <citation type="submission" date="2018-04" db="EMBL/GenBank/DDBJ databases">
        <title>OnivRS2 (Oryza nivara Reference Sequence Version 2).</title>
        <authorList>
            <person name="Zhang J."/>
            <person name="Kudrna D."/>
            <person name="Lee S."/>
            <person name="Talag J."/>
            <person name="Rajasekar S."/>
            <person name="Welchert J."/>
            <person name="Hsing Y.-I."/>
            <person name="Wing R.A."/>
        </authorList>
    </citation>
    <scope>NUCLEOTIDE SEQUENCE [LARGE SCALE GENOMIC DNA]</scope>
    <source>
        <strain evidence="2">SL10</strain>
    </source>
</reference>
<evidence type="ECO:0000313" key="3">
    <source>
        <dbReference type="Proteomes" id="UP000006591"/>
    </source>
</evidence>
<dbReference type="AlphaFoldDB" id="A0A0E0H1N0"/>
<dbReference type="Proteomes" id="UP000006591">
    <property type="component" value="Chromosome 4"/>
</dbReference>
<keyword evidence="3" id="KW-1185">Reference proteome</keyword>